<dbReference type="Pfam" id="PF03372">
    <property type="entry name" value="Exo_endo_phos"/>
    <property type="match status" value="1"/>
</dbReference>
<dbReference type="InterPro" id="IPR036691">
    <property type="entry name" value="Endo/exonu/phosph_ase_sf"/>
</dbReference>
<evidence type="ECO:0000259" key="1">
    <source>
        <dbReference type="Pfam" id="PF03372"/>
    </source>
</evidence>
<sequence>MRVLFLNVWRGELGEETKKYIVDESRNTDVFCLQEYHGDFRHKCDGKLNKFQSVFSEKHLCDKKKFALANYLDNNLEIVCSGSIIGEKIGLGLGIYTKIKVNNETITIGNIHGIPKPGHKLDTKERIYQSKGIIKFFNKINGRKIIGGDFNVLPNTESVEMFEKNGYVDLIKKYKIKTTRNELAWKPYPNNKKLFSDYVFVSPEVKVKSFKVPNIKVSDHLPMILEIEI</sequence>
<comment type="caution">
    <text evidence="2">The sequence shown here is derived from an EMBL/GenBank/DDBJ whole genome shotgun (WGS) entry which is preliminary data.</text>
</comment>
<dbReference type="SUPFAM" id="SSF56219">
    <property type="entry name" value="DNase I-like"/>
    <property type="match status" value="1"/>
</dbReference>
<organism evidence="2 3">
    <name type="scientific">Candidatus Shapirobacteria bacterium CG03_land_8_20_14_0_80_35_14</name>
    <dbReference type="NCBI Taxonomy" id="1974878"/>
    <lineage>
        <taxon>Bacteria</taxon>
        <taxon>Candidatus Shapironibacteriota</taxon>
    </lineage>
</organism>
<name>A0A2M7BQP1_9BACT</name>
<evidence type="ECO:0000313" key="2">
    <source>
        <dbReference type="EMBL" id="PIV07801.1"/>
    </source>
</evidence>
<dbReference type="Proteomes" id="UP000229191">
    <property type="component" value="Unassembled WGS sequence"/>
</dbReference>
<dbReference type="AlphaFoldDB" id="A0A2M7BQP1"/>
<reference evidence="3" key="1">
    <citation type="submission" date="2017-09" db="EMBL/GenBank/DDBJ databases">
        <title>Depth-based differentiation of microbial function through sediment-hosted aquifers and enrichment of novel symbionts in the deep terrestrial subsurface.</title>
        <authorList>
            <person name="Probst A.J."/>
            <person name="Ladd B."/>
            <person name="Jarett J.K."/>
            <person name="Geller-Mcgrath D.E."/>
            <person name="Sieber C.M.K."/>
            <person name="Emerson J.B."/>
            <person name="Anantharaman K."/>
            <person name="Thomas B.C."/>
            <person name="Malmstrom R."/>
            <person name="Stieglmeier M."/>
            <person name="Klingl A."/>
            <person name="Woyke T."/>
            <person name="Ryan C.M."/>
            <person name="Banfield J.F."/>
        </authorList>
    </citation>
    <scope>NUCLEOTIDE SEQUENCE [LARGE SCALE GENOMIC DNA]</scope>
</reference>
<feature type="domain" description="Endonuclease/exonuclease/phosphatase" evidence="1">
    <location>
        <begin position="6"/>
        <end position="220"/>
    </location>
</feature>
<dbReference type="EMBL" id="PEVB01000015">
    <property type="protein sequence ID" value="PIV07801.1"/>
    <property type="molecule type" value="Genomic_DNA"/>
</dbReference>
<evidence type="ECO:0000313" key="3">
    <source>
        <dbReference type="Proteomes" id="UP000229191"/>
    </source>
</evidence>
<dbReference type="GO" id="GO:0003824">
    <property type="term" value="F:catalytic activity"/>
    <property type="evidence" value="ECO:0007669"/>
    <property type="project" value="InterPro"/>
</dbReference>
<proteinExistence type="predicted"/>
<dbReference type="Gene3D" id="3.60.10.10">
    <property type="entry name" value="Endonuclease/exonuclease/phosphatase"/>
    <property type="match status" value="1"/>
</dbReference>
<protein>
    <recommendedName>
        <fullName evidence="1">Endonuclease/exonuclease/phosphatase domain-containing protein</fullName>
    </recommendedName>
</protein>
<dbReference type="InterPro" id="IPR005135">
    <property type="entry name" value="Endo/exonuclease/phosphatase"/>
</dbReference>
<gene>
    <name evidence="2" type="ORF">COS53_00480</name>
</gene>
<accession>A0A2M7BQP1</accession>